<comment type="caution">
    <text evidence="7">Lacks conserved residue(s) required for the propagation of feature annotation.</text>
</comment>
<dbReference type="PANTHER" id="PTHR11727:SF7">
    <property type="entry name" value="DIMETHYLADENOSINE TRANSFERASE-RELATED"/>
    <property type="match status" value="1"/>
</dbReference>
<name>A0A2M7BYJ6_9BACT</name>
<comment type="similarity">
    <text evidence="7">Belongs to the class I-like SAM-binding methyltransferase superfamily. rRNA adenine N(6)-methyltransferase family. RsmA subfamily.</text>
</comment>
<dbReference type="NCBIfam" id="TIGR00755">
    <property type="entry name" value="ksgA"/>
    <property type="match status" value="1"/>
</dbReference>
<gene>
    <name evidence="7 10" type="primary">rsmA</name>
    <name evidence="7" type="synonym">ksgA</name>
    <name evidence="10" type="ORF">COS47_00825</name>
</gene>
<dbReference type="GO" id="GO:0052908">
    <property type="term" value="F:16S rRNA (adenine(1518)-N(6)/adenine(1519)-N(6))-dimethyltransferase activity"/>
    <property type="evidence" value="ECO:0007669"/>
    <property type="project" value="UniProtKB-EC"/>
</dbReference>
<evidence type="ECO:0000256" key="6">
    <source>
        <dbReference type="ARBA" id="ARBA00022884"/>
    </source>
</evidence>
<keyword evidence="1 7" id="KW-0963">Cytoplasm</keyword>
<proteinExistence type="inferred from homology"/>
<dbReference type="InterPro" id="IPR001737">
    <property type="entry name" value="KsgA/Erm"/>
</dbReference>
<dbReference type="GO" id="GO:0003723">
    <property type="term" value="F:RNA binding"/>
    <property type="evidence" value="ECO:0007669"/>
    <property type="project" value="UniProtKB-UniRule"/>
</dbReference>
<reference evidence="11" key="1">
    <citation type="submission" date="2017-09" db="EMBL/GenBank/DDBJ databases">
        <title>Depth-based differentiation of microbial function through sediment-hosted aquifers and enrichment of novel symbionts in the deep terrestrial subsurface.</title>
        <authorList>
            <person name="Probst A.J."/>
            <person name="Ladd B."/>
            <person name="Jarett J.K."/>
            <person name="Geller-Mcgrath D.E."/>
            <person name="Sieber C.M.K."/>
            <person name="Emerson J.B."/>
            <person name="Anantharaman K."/>
            <person name="Thomas B.C."/>
            <person name="Malmstrom R."/>
            <person name="Stieglmeier M."/>
            <person name="Klingl A."/>
            <person name="Woyke T."/>
            <person name="Ryan C.M."/>
            <person name="Banfield J.F."/>
        </authorList>
    </citation>
    <scope>NUCLEOTIDE SEQUENCE [LARGE SCALE GENOMIC DNA]</scope>
</reference>
<evidence type="ECO:0000256" key="1">
    <source>
        <dbReference type="ARBA" id="ARBA00022490"/>
    </source>
</evidence>
<feature type="binding site" evidence="7 8">
    <location>
        <position position="29"/>
    </location>
    <ligand>
        <name>S-adenosyl-L-methionine</name>
        <dbReference type="ChEBI" id="CHEBI:59789"/>
    </ligand>
</feature>
<dbReference type="InterPro" id="IPR020598">
    <property type="entry name" value="rRNA_Ade_methylase_Trfase_N"/>
</dbReference>
<evidence type="ECO:0000256" key="4">
    <source>
        <dbReference type="ARBA" id="ARBA00022679"/>
    </source>
</evidence>
<protein>
    <recommendedName>
        <fullName evidence="7">Ribosomal RNA small subunit methyltransferase A</fullName>
        <ecNumber evidence="7">2.1.1.182</ecNumber>
    </recommendedName>
    <alternativeName>
        <fullName evidence="7">16S rRNA (adenine(1518)-N(6)/adenine(1519)-N(6))-dimethyltransferase</fullName>
    </alternativeName>
    <alternativeName>
        <fullName evidence="7">16S rRNA dimethyladenosine transferase</fullName>
    </alternativeName>
    <alternativeName>
        <fullName evidence="7">16S rRNA dimethylase</fullName>
    </alternativeName>
    <alternativeName>
        <fullName evidence="7">S-adenosylmethionine-6-N', N'-adenosyl(rRNA) dimethyltransferase</fullName>
    </alternativeName>
</protein>
<evidence type="ECO:0000256" key="7">
    <source>
        <dbReference type="HAMAP-Rule" id="MF_00607"/>
    </source>
</evidence>
<dbReference type="PANTHER" id="PTHR11727">
    <property type="entry name" value="DIMETHYLADENOSINE TRANSFERASE"/>
    <property type="match status" value="1"/>
</dbReference>
<dbReference type="Gene3D" id="3.40.50.150">
    <property type="entry name" value="Vaccinia Virus protein VP39"/>
    <property type="match status" value="1"/>
</dbReference>
<dbReference type="InterPro" id="IPR011530">
    <property type="entry name" value="rRNA_adenine_dimethylase"/>
</dbReference>
<dbReference type="EC" id="2.1.1.182" evidence="7"/>
<dbReference type="AlphaFoldDB" id="A0A2M7BYJ6"/>
<dbReference type="Proteomes" id="UP000230324">
    <property type="component" value="Unassembled WGS sequence"/>
</dbReference>
<dbReference type="Gene3D" id="1.10.8.100">
    <property type="entry name" value="Ribosomal RNA adenine dimethylase-like, domain 2"/>
    <property type="match status" value="1"/>
</dbReference>
<dbReference type="InterPro" id="IPR029063">
    <property type="entry name" value="SAM-dependent_MTases_sf"/>
</dbReference>
<dbReference type="SUPFAM" id="SSF53335">
    <property type="entry name" value="S-adenosyl-L-methionine-dependent methyltransferases"/>
    <property type="match status" value="1"/>
</dbReference>
<keyword evidence="3 7" id="KW-0489">Methyltransferase</keyword>
<dbReference type="EMBL" id="PEUV01000017">
    <property type="protein sequence ID" value="PIV12755.1"/>
    <property type="molecule type" value="Genomic_DNA"/>
</dbReference>
<feature type="binding site" evidence="7 8">
    <location>
        <position position="98"/>
    </location>
    <ligand>
        <name>S-adenosyl-L-methionine</name>
        <dbReference type="ChEBI" id="CHEBI:59789"/>
    </ligand>
</feature>
<comment type="catalytic activity">
    <reaction evidence="7">
        <text>adenosine(1518)/adenosine(1519) in 16S rRNA + 4 S-adenosyl-L-methionine = N(6)-dimethyladenosine(1518)/N(6)-dimethyladenosine(1519) in 16S rRNA + 4 S-adenosyl-L-homocysteine + 4 H(+)</text>
        <dbReference type="Rhea" id="RHEA:19609"/>
        <dbReference type="Rhea" id="RHEA-COMP:10232"/>
        <dbReference type="Rhea" id="RHEA-COMP:10233"/>
        <dbReference type="ChEBI" id="CHEBI:15378"/>
        <dbReference type="ChEBI" id="CHEBI:57856"/>
        <dbReference type="ChEBI" id="CHEBI:59789"/>
        <dbReference type="ChEBI" id="CHEBI:74411"/>
        <dbReference type="ChEBI" id="CHEBI:74493"/>
        <dbReference type="EC" id="2.1.1.182"/>
    </reaction>
</comment>
<comment type="subcellular location">
    <subcellularLocation>
        <location evidence="7">Cytoplasm</location>
    </subcellularLocation>
</comment>
<feature type="domain" description="Ribosomal RNA adenine methylase transferase N-terminal" evidence="9">
    <location>
        <begin position="34"/>
        <end position="202"/>
    </location>
</feature>
<keyword evidence="6 7" id="KW-0694">RNA-binding</keyword>
<comment type="caution">
    <text evidence="10">The sequence shown here is derived from an EMBL/GenBank/DDBJ whole genome shotgun (WGS) entry which is preliminary data.</text>
</comment>
<accession>A0A2M7BYJ6</accession>
<organism evidence="10 11">
    <name type="scientific">Candidatus Nealsonbacteria bacterium CG03_land_8_20_14_0_80_36_12</name>
    <dbReference type="NCBI Taxonomy" id="1974701"/>
    <lineage>
        <taxon>Bacteria</taxon>
        <taxon>Candidatus Nealsoniibacteriota</taxon>
    </lineage>
</organism>
<keyword evidence="2 7" id="KW-0698">rRNA processing</keyword>
<evidence type="ECO:0000313" key="11">
    <source>
        <dbReference type="Proteomes" id="UP000230324"/>
    </source>
</evidence>
<evidence type="ECO:0000256" key="8">
    <source>
        <dbReference type="PROSITE-ProRule" id="PRU01026"/>
    </source>
</evidence>
<evidence type="ECO:0000256" key="3">
    <source>
        <dbReference type="ARBA" id="ARBA00022603"/>
    </source>
</evidence>
<dbReference type="GO" id="GO:0005829">
    <property type="term" value="C:cytosol"/>
    <property type="evidence" value="ECO:0007669"/>
    <property type="project" value="TreeGrafter"/>
</dbReference>
<dbReference type="InterPro" id="IPR020596">
    <property type="entry name" value="rRNA_Ade_Mease_Trfase_CS"/>
</dbReference>
<keyword evidence="4 7" id="KW-0808">Transferase</keyword>
<dbReference type="PROSITE" id="PS51689">
    <property type="entry name" value="SAM_RNA_A_N6_MT"/>
    <property type="match status" value="1"/>
</dbReference>
<dbReference type="Pfam" id="PF00398">
    <property type="entry name" value="RrnaAD"/>
    <property type="match status" value="1"/>
</dbReference>
<sequence length="274" mass="31146">MDLTSKKTIRKLLKQHQTQALKKLGQNFLIDKKIIKKIIAELILNLPVLEIGPGIGVLTAELAKRTKKVIAVEKDLKMVEILKETIKEIKNIEVIKGDILKLNLNSLNLKSKKYQITASLPFHIVSPTIRKFLESEIPPQQMILVVQKEIAQRICAKLPHLNILAIAVQFYGKPDILGYISKKSFWPSPKVDGAILKISKICPKFPGIDSKLFFRIVKAGFSTPRKQLLNSLSQGLKIDKKIVKDWLLKNKIQPSLRPENLKLEDWVRLTESIN</sequence>
<evidence type="ECO:0000256" key="5">
    <source>
        <dbReference type="ARBA" id="ARBA00022691"/>
    </source>
</evidence>
<dbReference type="HAMAP" id="MF_00607">
    <property type="entry name" value="16SrRNA_methyltr_A"/>
    <property type="match status" value="1"/>
</dbReference>
<dbReference type="InterPro" id="IPR023165">
    <property type="entry name" value="rRNA_Ade_diMease-like_C"/>
</dbReference>
<feature type="binding site" evidence="7 8">
    <location>
        <position position="27"/>
    </location>
    <ligand>
        <name>S-adenosyl-L-methionine</name>
        <dbReference type="ChEBI" id="CHEBI:59789"/>
    </ligand>
</feature>
<comment type="function">
    <text evidence="7">Specifically dimethylates two adjacent adenosines (A1518 and A1519) in the loop of a conserved hairpin near the 3'-end of 16S rRNA in the 30S particle. May play a critical role in biogenesis of 30S subunits.</text>
</comment>
<feature type="binding site" evidence="7 8">
    <location>
        <position position="52"/>
    </location>
    <ligand>
        <name>S-adenosyl-L-methionine</name>
        <dbReference type="ChEBI" id="CHEBI:59789"/>
    </ligand>
</feature>
<evidence type="ECO:0000313" key="10">
    <source>
        <dbReference type="EMBL" id="PIV12755.1"/>
    </source>
</evidence>
<dbReference type="CDD" id="cd02440">
    <property type="entry name" value="AdoMet_MTases"/>
    <property type="match status" value="1"/>
</dbReference>
<evidence type="ECO:0000256" key="2">
    <source>
        <dbReference type="ARBA" id="ARBA00022552"/>
    </source>
</evidence>
<keyword evidence="5 7" id="KW-0949">S-adenosyl-L-methionine</keyword>
<dbReference type="SMART" id="SM00650">
    <property type="entry name" value="rADc"/>
    <property type="match status" value="1"/>
</dbReference>
<evidence type="ECO:0000259" key="9">
    <source>
        <dbReference type="SMART" id="SM00650"/>
    </source>
</evidence>
<feature type="binding site" evidence="7 8">
    <location>
        <position position="73"/>
    </location>
    <ligand>
        <name>S-adenosyl-L-methionine</name>
        <dbReference type="ChEBI" id="CHEBI:59789"/>
    </ligand>
</feature>
<dbReference type="PROSITE" id="PS01131">
    <property type="entry name" value="RRNA_A_DIMETH"/>
    <property type="match status" value="1"/>
</dbReference>
<feature type="binding site" evidence="8">
    <location>
        <position position="119"/>
    </location>
    <ligand>
        <name>S-adenosyl-L-methionine</name>
        <dbReference type="ChEBI" id="CHEBI:59789"/>
    </ligand>
</feature>